<dbReference type="STRING" id="2015173.A0A026VWX7"/>
<dbReference type="GO" id="GO:0005654">
    <property type="term" value="C:nucleoplasm"/>
    <property type="evidence" value="ECO:0007669"/>
    <property type="project" value="TreeGrafter"/>
</dbReference>
<reference evidence="2 4" key="2">
    <citation type="journal article" date="2018" name="Genome Res.">
        <title>The genomic architecture and molecular evolution of ant odorant receptors.</title>
        <authorList>
            <person name="McKenzie S.K."/>
            <person name="Kronauer D.J.C."/>
        </authorList>
    </citation>
    <scope>NUCLEOTIDE SEQUENCE [LARGE SCALE GENOMIC DNA]</scope>
    <source>
        <strain evidence="2">Clonal line C1</strain>
    </source>
</reference>
<dbReference type="InterPro" id="IPR009069">
    <property type="entry name" value="Cys_alpha_HP_mot_SF"/>
</dbReference>
<dbReference type="PANTHER" id="PTHR31278:SF2">
    <property type="entry name" value="SMALL RIBOSOMAL SUBUNIT PROTEIN MS37"/>
    <property type="match status" value="1"/>
</dbReference>
<keyword evidence="3" id="KW-1185">Reference proteome</keyword>
<evidence type="ECO:0000313" key="1">
    <source>
        <dbReference type="EMBL" id="EZA48125.1"/>
    </source>
</evidence>
<dbReference type="EMBL" id="KK107678">
    <property type="protein sequence ID" value="EZA48125.1"/>
    <property type="molecule type" value="Genomic_DNA"/>
</dbReference>
<proteinExistence type="predicted"/>
<name>A0A026VWX7_OOCBI</name>
<dbReference type="Proteomes" id="UP000279307">
    <property type="component" value="Chromosome 4"/>
</dbReference>
<dbReference type="AlphaFoldDB" id="A0A026VWX7"/>
<accession>A0A026VWX7</accession>
<dbReference type="GO" id="GO:0005761">
    <property type="term" value="C:mitochondrial ribosome"/>
    <property type="evidence" value="ECO:0007669"/>
    <property type="project" value="InterPro"/>
</dbReference>
<sequence>MRFTTILFRNARRPQNEQAVPIKPKMPLILKNRVAPTSQRGIENGCLHEMSLLLNCLQENAFEDKKCIPQLSGLEKCYATYTKNMERLHGQYEEVKPVPNSKNCTHKQITYLLRQYPTV</sequence>
<dbReference type="InterPro" id="IPR033620">
    <property type="entry name" value="Ribosomal_mS37_met"/>
</dbReference>
<protein>
    <submittedName>
        <fullName evidence="1">Coiled-coil-helix-coiled-coil-helix domain-containing protein</fullName>
    </submittedName>
</protein>
<dbReference type="Proteomes" id="UP000053097">
    <property type="component" value="Unassembled WGS sequence"/>
</dbReference>
<dbReference type="GO" id="GO:0032543">
    <property type="term" value="P:mitochondrial translation"/>
    <property type="evidence" value="ECO:0007669"/>
    <property type="project" value="InterPro"/>
</dbReference>
<evidence type="ECO:0000313" key="2">
    <source>
        <dbReference type="EMBL" id="RLU24069.1"/>
    </source>
</evidence>
<evidence type="ECO:0000313" key="4">
    <source>
        <dbReference type="Proteomes" id="UP000279307"/>
    </source>
</evidence>
<gene>
    <name evidence="2" type="ORF">DMN91_004278</name>
    <name evidence="1" type="ORF">X777_14307</name>
</gene>
<dbReference type="GO" id="GO:0003723">
    <property type="term" value="F:RNA binding"/>
    <property type="evidence" value="ECO:0007669"/>
    <property type="project" value="TreeGrafter"/>
</dbReference>
<dbReference type="SUPFAM" id="SSF47072">
    <property type="entry name" value="Cysteine alpha-hairpin motif"/>
    <property type="match status" value="1"/>
</dbReference>
<dbReference type="EMBL" id="QOIP01000004">
    <property type="protein sequence ID" value="RLU24069.1"/>
    <property type="molecule type" value="Genomic_DNA"/>
</dbReference>
<reference evidence="2" key="3">
    <citation type="submission" date="2018-07" db="EMBL/GenBank/DDBJ databases">
        <authorList>
            <person name="Mckenzie S.K."/>
            <person name="Kronauer D.J.C."/>
        </authorList>
    </citation>
    <scope>NUCLEOTIDE SEQUENCE</scope>
    <source>
        <strain evidence="2">Clonal line C1</strain>
    </source>
</reference>
<dbReference type="PANTHER" id="PTHR31278">
    <property type="entry name" value="CHCHD1"/>
    <property type="match status" value="1"/>
</dbReference>
<reference evidence="1 3" key="1">
    <citation type="journal article" date="2014" name="Curr. Biol.">
        <title>The genome of the clonal raider ant Cerapachys biroi.</title>
        <authorList>
            <person name="Oxley P.R."/>
            <person name="Ji L."/>
            <person name="Fetter-Pruneda I."/>
            <person name="McKenzie S.K."/>
            <person name="Li C."/>
            <person name="Hu H."/>
            <person name="Zhang G."/>
            <person name="Kronauer D.J."/>
        </authorList>
    </citation>
    <scope>NUCLEOTIDE SEQUENCE [LARGE SCALE GENOMIC DNA]</scope>
</reference>
<organism evidence="1 3">
    <name type="scientific">Ooceraea biroi</name>
    <name type="common">Clonal raider ant</name>
    <name type="synonym">Cerapachys biroi</name>
    <dbReference type="NCBI Taxonomy" id="2015173"/>
    <lineage>
        <taxon>Eukaryota</taxon>
        <taxon>Metazoa</taxon>
        <taxon>Ecdysozoa</taxon>
        <taxon>Arthropoda</taxon>
        <taxon>Hexapoda</taxon>
        <taxon>Insecta</taxon>
        <taxon>Pterygota</taxon>
        <taxon>Neoptera</taxon>
        <taxon>Endopterygota</taxon>
        <taxon>Hymenoptera</taxon>
        <taxon>Apocrita</taxon>
        <taxon>Aculeata</taxon>
        <taxon>Formicoidea</taxon>
        <taxon>Formicidae</taxon>
        <taxon>Dorylinae</taxon>
        <taxon>Ooceraea</taxon>
    </lineage>
</organism>
<evidence type="ECO:0000313" key="3">
    <source>
        <dbReference type="Proteomes" id="UP000053097"/>
    </source>
</evidence>
<dbReference type="OMA" id="CTHKQIT"/>